<gene>
    <name evidence="2" type="ORF">Bca52824_016486</name>
</gene>
<dbReference type="AlphaFoldDB" id="A0A8X8B6F8"/>
<keyword evidence="3" id="KW-1185">Reference proteome</keyword>
<dbReference type="Proteomes" id="UP000886595">
    <property type="component" value="Unassembled WGS sequence"/>
</dbReference>
<accession>A0A8X8B6F8</accession>
<proteinExistence type="predicted"/>
<protein>
    <submittedName>
        <fullName evidence="2">Uncharacterized protein</fullName>
    </submittedName>
</protein>
<feature type="region of interest" description="Disordered" evidence="1">
    <location>
        <begin position="1"/>
        <end position="23"/>
    </location>
</feature>
<evidence type="ECO:0000256" key="1">
    <source>
        <dbReference type="SAM" id="MobiDB-lite"/>
    </source>
</evidence>
<reference evidence="2 3" key="1">
    <citation type="submission" date="2020-02" db="EMBL/GenBank/DDBJ databases">
        <authorList>
            <person name="Ma Q."/>
            <person name="Huang Y."/>
            <person name="Song X."/>
            <person name="Pei D."/>
        </authorList>
    </citation>
    <scope>NUCLEOTIDE SEQUENCE [LARGE SCALE GENOMIC DNA]</scope>
    <source>
        <strain evidence="2">Sxm20200214</strain>
        <tissue evidence="2">Leaf</tissue>
    </source>
</reference>
<name>A0A8X8B6F8_BRACI</name>
<dbReference type="EMBL" id="JAAMPC010000003">
    <property type="protein sequence ID" value="KAG2323273.1"/>
    <property type="molecule type" value="Genomic_DNA"/>
</dbReference>
<evidence type="ECO:0000313" key="3">
    <source>
        <dbReference type="Proteomes" id="UP000886595"/>
    </source>
</evidence>
<organism evidence="2 3">
    <name type="scientific">Brassica carinata</name>
    <name type="common">Ethiopian mustard</name>
    <name type="synonym">Abyssinian cabbage</name>
    <dbReference type="NCBI Taxonomy" id="52824"/>
    <lineage>
        <taxon>Eukaryota</taxon>
        <taxon>Viridiplantae</taxon>
        <taxon>Streptophyta</taxon>
        <taxon>Embryophyta</taxon>
        <taxon>Tracheophyta</taxon>
        <taxon>Spermatophyta</taxon>
        <taxon>Magnoliopsida</taxon>
        <taxon>eudicotyledons</taxon>
        <taxon>Gunneridae</taxon>
        <taxon>Pentapetalae</taxon>
        <taxon>rosids</taxon>
        <taxon>malvids</taxon>
        <taxon>Brassicales</taxon>
        <taxon>Brassicaceae</taxon>
        <taxon>Brassiceae</taxon>
        <taxon>Brassica</taxon>
    </lineage>
</organism>
<evidence type="ECO:0000313" key="2">
    <source>
        <dbReference type="EMBL" id="KAG2323273.1"/>
    </source>
</evidence>
<sequence length="119" mass="13658">MTTSAEKDDGDGPVTRDRCDNLQQRRGSLRQRRLWWLRFQSKAEMNKEDEAVPRRGSSWPWMTATTEQGRDEVVKLEAIRSRKLAPIYEFHPCVALREAVVERSHCVAREDTGVGDGVS</sequence>
<comment type="caution">
    <text evidence="2">The sequence shown here is derived from an EMBL/GenBank/DDBJ whole genome shotgun (WGS) entry which is preliminary data.</text>
</comment>